<organism evidence="1">
    <name type="scientific">Anguilla anguilla</name>
    <name type="common">European freshwater eel</name>
    <name type="synonym">Muraena anguilla</name>
    <dbReference type="NCBI Taxonomy" id="7936"/>
    <lineage>
        <taxon>Eukaryota</taxon>
        <taxon>Metazoa</taxon>
        <taxon>Chordata</taxon>
        <taxon>Craniata</taxon>
        <taxon>Vertebrata</taxon>
        <taxon>Euteleostomi</taxon>
        <taxon>Actinopterygii</taxon>
        <taxon>Neopterygii</taxon>
        <taxon>Teleostei</taxon>
        <taxon>Anguilliformes</taxon>
        <taxon>Anguillidae</taxon>
        <taxon>Anguilla</taxon>
    </lineage>
</organism>
<reference evidence="1" key="2">
    <citation type="journal article" date="2015" name="Fish Shellfish Immunol.">
        <title>Early steps in the European eel (Anguilla anguilla)-Vibrio vulnificus interaction in the gills: Role of the RtxA13 toxin.</title>
        <authorList>
            <person name="Callol A."/>
            <person name="Pajuelo D."/>
            <person name="Ebbesson L."/>
            <person name="Teles M."/>
            <person name="MacKenzie S."/>
            <person name="Amaro C."/>
        </authorList>
    </citation>
    <scope>NUCLEOTIDE SEQUENCE</scope>
</reference>
<dbReference type="EMBL" id="GBXM01025005">
    <property type="protein sequence ID" value="JAH83572.1"/>
    <property type="molecule type" value="Transcribed_RNA"/>
</dbReference>
<accession>A0A0E9VZP3</accession>
<sequence>MSNLYYMHDI</sequence>
<reference evidence="1" key="1">
    <citation type="submission" date="2014-11" db="EMBL/GenBank/DDBJ databases">
        <authorList>
            <person name="Amaro Gonzalez C."/>
        </authorList>
    </citation>
    <scope>NUCLEOTIDE SEQUENCE</scope>
</reference>
<name>A0A0E9VZP3_ANGAN</name>
<proteinExistence type="predicted"/>
<evidence type="ECO:0000313" key="1">
    <source>
        <dbReference type="EMBL" id="JAH83572.1"/>
    </source>
</evidence>
<protein>
    <submittedName>
        <fullName evidence="1">Uncharacterized protein</fullName>
    </submittedName>
</protein>